<gene>
    <name evidence="1" type="ORF">SAMN05421547_12128</name>
</gene>
<dbReference type="GeneID" id="94693748"/>
<accession>A0A1H3SLS4</accession>
<name>A0A1H3SLS4_9BURK</name>
<dbReference type="Pfam" id="PF06891">
    <property type="entry name" value="P2_Phage_GpR"/>
    <property type="match status" value="1"/>
</dbReference>
<dbReference type="Proteomes" id="UP000183417">
    <property type="component" value="Unassembled WGS sequence"/>
</dbReference>
<evidence type="ECO:0000313" key="2">
    <source>
        <dbReference type="Proteomes" id="UP000183417"/>
    </source>
</evidence>
<dbReference type="InterPro" id="IPR009678">
    <property type="entry name" value="Phage_tail_completion_R"/>
</dbReference>
<protein>
    <submittedName>
        <fullName evidence="1">p2 phage tail completion protein R (GpR)</fullName>
    </submittedName>
</protein>
<sequence>MLKPASLRDALVAALPQLQQSPGNIRFTIQRGRVVNTGTPSLSWEYRYTLSLVIADFTGSIDAVTVPLLVWARRHQPDLFDHAERREQAIRFDIAPPSTDPAAASQPQQLAIEIDLVEAVLARPREGSPGAFDLIYKPEPPGQLDIAQRQLWELFLFGEKVAEWNYDPR</sequence>
<dbReference type="RefSeq" id="WP_046239913.1">
    <property type="nucleotide sequence ID" value="NZ_CP141274.1"/>
</dbReference>
<proteinExistence type="predicted"/>
<reference evidence="1 2" key="1">
    <citation type="submission" date="2016-10" db="EMBL/GenBank/DDBJ databases">
        <authorList>
            <person name="de Groot N.N."/>
        </authorList>
    </citation>
    <scope>NUCLEOTIDE SEQUENCE [LARGE SCALE GENOMIC DNA]</scope>
    <source>
        <strain evidence="1 2">LMG 24775</strain>
    </source>
</reference>
<organism evidence="1 2">
    <name type="scientific">Delftia lacustris</name>
    <dbReference type="NCBI Taxonomy" id="558537"/>
    <lineage>
        <taxon>Bacteria</taxon>
        <taxon>Pseudomonadati</taxon>
        <taxon>Pseudomonadota</taxon>
        <taxon>Betaproteobacteria</taxon>
        <taxon>Burkholderiales</taxon>
        <taxon>Comamonadaceae</taxon>
        <taxon>Delftia</taxon>
    </lineage>
</organism>
<evidence type="ECO:0000313" key="1">
    <source>
        <dbReference type="EMBL" id="SDZ38501.1"/>
    </source>
</evidence>
<dbReference type="AlphaFoldDB" id="A0A1H3SLS4"/>
<dbReference type="EMBL" id="FNPE01000021">
    <property type="protein sequence ID" value="SDZ38501.1"/>
    <property type="molecule type" value="Genomic_DNA"/>
</dbReference>